<evidence type="ECO:0000313" key="9">
    <source>
        <dbReference type="EMBL" id="GGC11934.1"/>
    </source>
</evidence>
<feature type="transmembrane region" description="Helical" evidence="7">
    <location>
        <begin position="197"/>
        <end position="217"/>
    </location>
</feature>
<evidence type="ECO:0000256" key="6">
    <source>
        <dbReference type="SAM" id="MobiDB-lite"/>
    </source>
</evidence>
<evidence type="ECO:0000256" key="7">
    <source>
        <dbReference type="SAM" id="Phobius"/>
    </source>
</evidence>
<keyword evidence="4 7" id="KW-1133">Transmembrane helix</keyword>
<gene>
    <name evidence="9" type="ORF">GCM10011494_33410</name>
</gene>
<evidence type="ECO:0000256" key="4">
    <source>
        <dbReference type="ARBA" id="ARBA00022989"/>
    </source>
</evidence>
<dbReference type="InterPro" id="IPR036259">
    <property type="entry name" value="MFS_trans_sf"/>
</dbReference>
<keyword evidence="10" id="KW-1185">Reference proteome</keyword>
<dbReference type="EMBL" id="BMHK01000031">
    <property type="protein sequence ID" value="GGC11934.1"/>
    <property type="molecule type" value="Genomic_DNA"/>
</dbReference>
<dbReference type="PANTHER" id="PTHR23505:SF79">
    <property type="entry name" value="PROTEIN SPINSTER"/>
    <property type="match status" value="1"/>
</dbReference>
<evidence type="ECO:0000256" key="1">
    <source>
        <dbReference type="ARBA" id="ARBA00004141"/>
    </source>
</evidence>
<evidence type="ECO:0000259" key="8">
    <source>
        <dbReference type="PROSITE" id="PS50850"/>
    </source>
</evidence>
<dbReference type="Proteomes" id="UP000608154">
    <property type="component" value="Unassembled WGS sequence"/>
</dbReference>
<dbReference type="PANTHER" id="PTHR23505">
    <property type="entry name" value="SPINSTER"/>
    <property type="match status" value="1"/>
</dbReference>
<dbReference type="SUPFAM" id="SSF103473">
    <property type="entry name" value="MFS general substrate transporter"/>
    <property type="match status" value="1"/>
</dbReference>
<dbReference type="InterPro" id="IPR011701">
    <property type="entry name" value="MFS"/>
</dbReference>
<evidence type="ECO:0000256" key="5">
    <source>
        <dbReference type="ARBA" id="ARBA00023136"/>
    </source>
</evidence>
<dbReference type="GO" id="GO:0022857">
    <property type="term" value="F:transmembrane transporter activity"/>
    <property type="evidence" value="ECO:0007669"/>
    <property type="project" value="InterPro"/>
</dbReference>
<feature type="transmembrane region" description="Helical" evidence="7">
    <location>
        <begin position="247"/>
        <end position="268"/>
    </location>
</feature>
<keyword evidence="5 7" id="KW-0472">Membrane</keyword>
<feature type="region of interest" description="Disordered" evidence="6">
    <location>
        <begin position="1"/>
        <end position="20"/>
    </location>
</feature>
<dbReference type="InterPro" id="IPR044770">
    <property type="entry name" value="MFS_spinster-like"/>
</dbReference>
<proteinExistence type="predicted"/>
<feature type="transmembrane region" description="Helical" evidence="7">
    <location>
        <begin position="345"/>
        <end position="367"/>
    </location>
</feature>
<feature type="transmembrane region" description="Helical" evidence="7">
    <location>
        <begin position="319"/>
        <end position="339"/>
    </location>
</feature>
<evidence type="ECO:0000313" key="10">
    <source>
        <dbReference type="Proteomes" id="UP000608154"/>
    </source>
</evidence>
<keyword evidence="3 7" id="KW-0812">Transmembrane</keyword>
<evidence type="ECO:0000256" key="2">
    <source>
        <dbReference type="ARBA" id="ARBA00022448"/>
    </source>
</evidence>
<feature type="transmembrane region" description="Helical" evidence="7">
    <location>
        <begin position="411"/>
        <end position="433"/>
    </location>
</feature>
<feature type="domain" description="Major facilitator superfamily (MFS) profile" evidence="8">
    <location>
        <begin position="29"/>
        <end position="438"/>
    </location>
</feature>
<feature type="transmembrane region" description="Helical" evidence="7">
    <location>
        <begin position="379"/>
        <end position="399"/>
    </location>
</feature>
<sequence>MRMTNSGLTTAPEADGGATWPRPSTAWSGVALLMAALFMSYIDRSILGLLVEPVKDSLQLTDTQIGLVQGPAFGIFLTLMVFPAGWLADRGNRLRLIAVGLALWSTMTALSGLCMNFTQLLLTRMGVAIGEASLTPTAPSLIADDFSPEARSLPISLYAVGGASGAGAALIAGGLVAKITGASNGIVLPWIGMVESWRAIFVIVAAPGLLLVPLLLLKREPVRRGGSVDGGSLQDLLWHVSGHRATIVPLFLGVTLYQIQAAALLAWIPAFFMRVHGWTITEVGLQYGIVHLVFGFLGAAVGGSVSARLRRSNRANANLLTAATAVGCMIVPAMTATMVPTGMGAALLLGLFMGCAQASGGTTIAAVQELVPNRLRGKLTALFYATVGLGALAVGPLLVGMLNDLAFATRAGIGASLALTGLLTLPASAALLWRAAAKQPTSGSRVSPAD</sequence>
<protein>
    <submittedName>
        <fullName evidence="9">MFS-type efflux pump</fullName>
    </submittedName>
</protein>
<feature type="transmembrane region" description="Helical" evidence="7">
    <location>
        <begin position="288"/>
        <end position="307"/>
    </location>
</feature>
<keyword evidence="2" id="KW-0813">Transport</keyword>
<feature type="transmembrane region" description="Helical" evidence="7">
    <location>
        <begin position="26"/>
        <end position="44"/>
    </location>
</feature>
<reference evidence="9" key="2">
    <citation type="submission" date="2020-09" db="EMBL/GenBank/DDBJ databases">
        <authorList>
            <person name="Sun Q."/>
            <person name="Zhou Y."/>
        </authorList>
    </citation>
    <scope>NUCLEOTIDE SEQUENCE</scope>
    <source>
        <strain evidence="9">CGMCC 1.15095</strain>
    </source>
</reference>
<name>A0A916X6U9_9SPHN</name>
<organism evidence="9 10">
    <name type="scientific">Novosphingobium endophyticum</name>
    <dbReference type="NCBI Taxonomy" id="1955250"/>
    <lineage>
        <taxon>Bacteria</taxon>
        <taxon>Pseudomonadati</taxon>
        <taxon>Pseudomonadota</taxon>
        <taxon>Alphaproteobacteria</taxon>
        <taxon>Sphingomonadales</taxon>
        <taxon>Sphingomonadaceae</taxon>
        <taxon>Novosphingobium</taxon>
    </lineage>
</organism>
<dbReference type="AlphaFoldDB" id="A0A916X6U9"/>
<feature type="transmembrane region" description="Helical" evidence="7">
    <location>
        <begin position="65"/>
        <end position="88"/>
    </location>
</feature>
<dbReference type="PROSITE" id="PS50850">
    <property type="entry name" value="MFS"/>
    <property type="match status" value="1"/>
</dbReference>
<evidence type="ECO:0000256" key="3">
    <source>
        <dbReference type="ARBA" id="ARBA00022692"/>
    </source>
</evidence>
<dbReference type="InterPro" id="IPR020846">
    <property type="entry name" value="MFS_dom"/>
</dbReference>
<dbReference type="Gene3D" id="1.20.1250.20">
    <property type="entry name" value="MFS general substrate transporter like domains"/>
    <property type="match status" value="2"/>
</dbReference>
<dbReference type="Pfam" id="PF07690">
    <property type="entry name" value="MFS_1"/>
    <property type="match status" value="1"/>
</dbReference>
<dbReference type="GO" id="GO:0016020">
    <property type="term" value="C:membrane"/>
    <property type="evidence" value="ECO:0007669"/>
    <property type="project" value="UniProtKB-SubCell"/>
</dbReference>
<comment type="caution">
    <text evidence="9">The sequence shown here is derived from an EMBL/GenBank/DDBJ whole genome shotgun (WGS) entry which is preliminary data.</text>
</comment>
<comment type="subcellular location">
    <subcellularLocation>
        <location evidence="1">Membrane</location>
        <topology evidence="1">Multi-pass membrane protein</topology>
    </subcellularLocation>
</comment>
<reference evidence="9" key="1">
    <citation type="journal article" date="2014" name="Int. J. Syst. Evol. Microbiol.">
        <title>Complete genome sequence of Corynebacterium casei LMG S-19264T (=DSM 44701T), isolated from a smear-ripened cheese.</title>
        <authorList>
            <consortium name="US DOE Joint Genome Institute (JGI-PGF)"/>
            <person name="Walter F."/>
            <person name="Albersmeier A."/>
            <person name="Kalinowski J."/>
            <person name="Ruckert C."/>
        </authorList>
    </citation>
    <scope>NUCLEOTIDE SEQUENCE</scope>
    <source>
        <strain evidence="9">CGMCC 1.15095</strain>
    </source>
</reference>
<accession>A0A916X6U9</accession>
<feature type="transmembrane region" description="Helical" evidence="7">
    <location>
        <begin position="155"/>
        <end position="177"/>
    </location>
</feature>